<accession>A0A4C1WBL1</accession>
<protein>
    <submittedName>
        <fullName evidence="1">Uncharacterized protein</fullName>
    </submittedName>
</protein>
<gene>
    <name evidence="1" type="ORF">EVAR_30627_1</name>
</gene>
<name>A0A4C1WBL1_EUMVA</name>
<dbReference type="AlphaFoldDB" id="A0A4C1WBL1"/>
<sequence length="98" mass="10439">MVLTAAPSSNPIPSQFVHFNVGPGPAPNSHLSAASYSGPDLDLGSNFVPGVDSIFIPFSISVRSTAAEKMSNEAPTLKYVAFKTQGTGFDPDRKWNQR</sequence>
<dbReference type="EMBL" id="BGZK01000503">
    <property type="protein sequence ID" value="GBP47537.1"/>
    <property type="molecule type" value="Genomic_DNA"/>
</dbReference>
<keyword evidence="2" id="KW-1185">Reference proteome</keyword>
<reference evidence="1 2" key="1">
    <citation type="journal article" date="2019" name="Commun. Biol.">
        <title>The bagworm genome reveals a unique fibroin gene that provides high tensile strength.</title>
        <authorList>
            <person name="Kono N."/>
            <person name="Nakamura H."/>
            <person name="Ohtoshi R."/>
            <person name="Tomita M."/>
            <person name="Numata K."/>
            <person name="Arakawa K."/>
        </authorList>
    </citation>
    <scope>NUCLEOTIDE SEQUENCE [LARGE SCALE GENOMIC DNA]</scope>
</reference>
<comment type="caution">
    <text evidence="1">The sequence shown here is derived from an EMBL/GenBank/DDBJ whole genome shotgun (WGS) entry which is preliminary data.</text>
</comment>
<evidence type="ECO:0000313" key="1">
    <source>
        <dbReference type="EMBL" id="GBP47537.1"/>
    </source>
</evidence>
<organism evidence="1 2">
    <name type="scientific">Eumeta variegata</name>
    <name type="common">Bagworm moth</name>
    <name type="synonym">Eumeta japonica</name>
    <dbReference type="NCBI Taxonomy" id="151549"/>
    <lineage>
        <taxon>Eukaryota</taxon>
        <taxon>Metazoa</taxon>
        <taxon>Ecdysozoa</taxon>
        <taxon>Arthropoda</taxon>
        <taxon>Hexapoda</taxon>
        <taxon>Insecta</taxon>
        <taxon>Pterygota</taxon>
        <taxon>Neoptera</taxon>
        <taxon>Endopterygota</taxon>
        <taxon>Lepidoptera</taxon>
        <taxon>Glossata</taxon>
        <taxon>Ditrysia</taxon>
        <taxon>Tineoidea</taxon>
        <taxon>Psychidae</taxon>
        <taxon>Oiketicinae</taxon>
        <taxon>Eumeta</taxon>
    </lineage>
</organism>
<evidence type="ECO:0000313" key="2">
    <source>
        <dbReference type="Proteomes" id="UP000299102"/>
    </source>
</evidence>
<proteinExistence type="predicted"/>
<dbReference type="Proteomes" id="UP000299102">
    <property type="component" value="Unassembled WGS sequence"/>
</dbReference>